<dbReference type="FunFam" id="1.10.10.10:FF:000001">
    <property type="entry name" value="LysR family transcriptional regulator"/>
    <property type="match status" value="1"/>
</dbReference>
<dbReference type="OrthoDB" id="9803735at2"/>
<dbReference type="Proteomes" id="UP000005316">
    <property type="component" value="Unassembled WGS sequence"/>
</dbReference>
<dbReference type="PANTHER" id="PTHR30126">
    <property type="entry name" value="HTH-TYPE TRANSCRIPTIONAL REGULATOR"/>
    <property type="match status" value="1"/>
</dbReference>
<dbReference type="EMBL" id="AFPZ01000020">
    <property type="protein sequence ID" value="EGQ27224.1"/>
    <property type="molecule type" value="Genomic_DNA"/>
</dbReference>
<comment type="caution">
    <text evidence="6">The sequence shown here is derived from an EMBL/GenBank/DDBJ whole genome shotgun (WGS) entry which is preliminary data.</text>
</comment>
<protein>
    <submittedName>
        <fullName evidence="6">LysR family transcriptional regulator</fullName>
    </submittedName>
</protein>
<dbReference type="AlphaFoldDB" id="F9DQ31"/>
<comment type="similarity">
    <text evidence="1">Belongs to the LysR transcriptional regulatory family.</text>
</comment>
<dbReference type="eggNOG" id="COG0583">
    <property type="taxonomic scope" value="Bacteria"/>
</dbReference>
<dbReference type="InterPro" id="IPR000847">
    <property type="entry name" value="LysR_HTH_N"/>
</dbReference>
<evidence type="ECO:0000313" key="6">
    <source>
        <dbReference type="EMBL" id="EGQ27224.1"/>
    </source>
</evidence>
<name>F9DQ31_9BACL</name>
<evidence type="ECO:0000256" key="4">
    <source>
        <dbReference type="ARBA" id="ARBA00023163"/>
    </source>
</evidence>
<accession>F9DQ31</accession>
<dbReference type="PROSITE" id="PS50931">
    <property type="entry name" value="HTH_LYSR"/>
    <property type="match status" value="1"/>
</dbReference>
<evidence type="ECO:0000256" key="3">
    <source>
        <dbReference type="ARBA" id="ARBA00023125"/>
    </source>
</evidence>
<dbReference type="SUPFAM" id="SSF46785">
    <property type="entry name" value="Winged helix' DNA-binding domain"/>
    <property type="match status" value="1"/>
</dbReference>
<dbReference type="RefSeq" id="WP_009765778.1">
    <property type="nucleotide sequence ID" value="NZ_GL982997.1"/>
</dbReference>
<keyword evidence="2" id="KW-0805">Transcription regulation</keyword>
<dbReference type="GO" id="GO:0003677">
    <property type="term" value="F:DNA binding"/>
    <property type="evidence" value="ECO:0007669"/>
    <property type="project" value="UniProtKB-KW"/>
</dbReference>
<dbReference type="PRINTS" id="PR00039">
    <property type="entry name" value="HTHLYSR"/>
</dbReference>
<evidence type="ECO:0000313" key="7">
    <source>
        <dbReference type="Proteomes" id="UP000005316"/>
    </source>
</evidence>
<dbReference type="InterPro" id="IPR036388">
    <property type="entry name" value="WH-like_DNA-bd_sf"/>
</dbReference>
<dbReference type="Pfam" id="PF00126">
    <property type="entry name" value="HTH_1"/>
    <property type="match status" value="1"/>
</dbReference>
<evidence type="ECO:0000256" key="1">
    <source>
        <dbReference type="ARBA" id="ARBA00009437"/>
    </source>
</evidence>
<dbReference type="Gene3D" id="1.10.10.10">
    <property type="entry name" value="Winged helix-like DNA-binding domain superfamily/Winged helix DNA-binding domain"/>
    <property type="match status" value="1"/>
</dbReference>
<sequence>MHLDQIRYVLTVAKYLSFSKASEYLFVSQSAISQSISKLEEELGFKFFVRSTKKVELTEKGTYSIELMRKIADLSDELLSLKSTDTIPNNIRLSVVKGLYLPFIFNLLDDPRFGPYVRISEDDSIKIIGDIKKELLTLGFCRFMKRIRALSIR</sequence>
<evidence type="ECO:0000256" key="2">
    <source>
        <dbReference type="ARBA" id="ARBA00023015"/>
    </source>
</evidence>
<keyword evidence="3" id="KW-0238">DNA-binding</keyword>
<dbReference type="HOGENOM" id="CLU_1712164_0_0_9"/>
<evidence type="ECO:0000259" key="5">
    <source>
        <dbReference type="PROSITE" id="PS50931"/>
    </source>
</evidence>
<organism evidence="6 7">
    <name type="scientific">Sporosarcina newyorkensis 2681</name>
    <dbReference type="NCBI Taxonomy" id="1027292"/>
    <lineage>
        <taxon>Bacteria</taxon>
        <taxon>Bacillati</taxon>
        <taxon>Bacillota</taxon>
        <taxon>Bacilli</taxon>
        <taxon>Bacillales</taxon>
        <taxon>Caryophanaceae</taxon>
        <taxon>Sporosarcina</taxon>
    </lineage>
</organism>
<reference evidence="6 7" key="1">
    <citation type="submission" date="2011-04" db="EMBL/GenBank/DDBJ databases">
        <authorList>
            <person name="Muzny D."/>
            <person name="Qin X."/>
            <person name="Deng J."/>
            <person name="Jiang H."/>
            <person name="Liu Y."/>
            <person name="Qu J."/>
            <person name="Song X.-Z."/>
            <person name="Zhang L."/>
            <person name="Thornton R."/>
            <person name="Coyle M."/>
            <person name="Francisco L."/>
            <person name="Jackson L."/>
            <person name="Javaid M."/>
            <person name="Korchina V."/>
            <person name="Kovar C."/>
            <person name="Mata R."/>
            <person name="Mathew T."/>
            <person name="Ngo R."/>
            <person name="Nguyen L."/>
            <person name="Nguyen N."/>
            <person name="Okwuonu G."/>
            <person name="Ongeri F."/>
            <person name="Pham C."/>
            <person name="Simmons D."/>
            <person name="Wilczek-Boney K."/>
            <person name="Hale W."/>
            <person name="Jakkamsetti A."/>
            <person name="Pham P."/>
            <person name="Ruth R."/>
            <person name="San Lucas F."/>
            <person name="Warren J."/>
            <person name="Zhang J."/>
            <person name="Zhao Z."/>
            <person name="Zhou C."/>
            <person name="Zhu D."/>
            <person name="Lee S."/>
            <person name="Bess C."/>
            <person name="Blankenburg K."/>
            <person name="Forbes L."/>
            <person name="Fu Q."/>
            <person name="Gubbala S."/>
            <person name="Hirani K."/>
            <person name="Jayaseelan J.C."/>
            <person name="Lara F."/>
            <person name="Munidasa M."/>
            <person name="Palculict T."/>
            <person name="Patil S."/>
            <person name="Pu L.-L."/>
            <person name="Saada N."/>
            <person name="Tang L."/>
            <person name="Weissenberger G."/>
            <person name="Zhu Y."/>
            <person name="Hemphill L."/>
            <person name="Shang Y."/>
            <person name="Youmans B."/>
            <person name="Ayvaz T."/>
            <person name="Ross M."/>
            <person name="Santibanez J."/>
            <person name="Aqrawi P."/>
            <person name="Gross S."/>
            <person name="Joshi V."/>
            <person name="Fowler G."/>
            <person name="Nazareth L."/>
            <person name="Reid J."/>
            <person name="Worley K."/>
            <person name="Petrosino J."/>
            <person name="Highlander S."/>
            <person name="Gibbs R."/>
        </authorList>
    </citation>
    <scope>NUCLEOTIDE SEQUENCE [LARGE SCALE GENOMIC DNA]</scope>
    <source>
        <strain evidence="6 7">2681</strain>
    </source>
</reference>
<gene>
    <name evidence="6" type="ORF">HMPREF9372_0911</name>
</gene>
<dbReference type="InterPro" id="IPR036390">
    <property type="entry name" value="WH_DNA-bd_sf"/>
</dbReference>
<proteinExistence type="inferred from homology"/>
<dbReference type="GO" id="GO:0003700">
    <property type="term" value="F:DNA-binding transcription factor activity"/>
    <property type="evidence" value="ECO:0007669"/>
    <property type="project" value="InterPro"/>
</dbReference>
<feature type="domain" description="HTH lysR-type" evidence="5">
    <location>
        <begin position="1"/>
        <end position="58"/>
    </location>
</feature>
<keyword evidence="4" id="KW-0804">Transcription</keyword>